<keyword evidence="4" id="KW-1185">Reference proteome</keyword>
<comment type="caution">
    <text evidence="3">The sequence shown here is derived from an EMBL/GenBank/DDBJ whole genome shotgun (WGS) entry which is preliminary data.</text>
</comment>
<proteinExistence type="predicted"/>
<dbReference type="InterPro" id="IPR054566">
    <property type="entry name" value="ManC/GMP-like_b-helix"/>
</dbReference>
<protein>
    <submittedName>
        <fullName evidence="3">Sugar phosphate nucleotidyltransferase</fullName>
    </submittedName>
</protein>
<dbReference type="Gene3D" id="2.60.120.10">
    <property type="entry name" value="Jelly Rolls"/>
    <property type="match status" value="1"/>
</dbReference>
<name>A0ABT0GXK3_9HYPH</name>
<evidence type="ECO:0000259" key="2">
    <source>
        <dbReference type="Pfam" id="PF22640"/>
    </source>
</evidence>
<dbReference type="InterPro" id="IPR005835">
    <property type="entry name" value="NTP_transferase_dom"/>
</dbReference>
<organism evidence="3 4">
    <name type="scientific">Roseibium sediminicola</name>
    <dbReference type="NCBI Taxonomy" id="2933272"/>
    <lineage>
        <taxon>Bacteria</taxon>
        <taxon>Pseudomonadati</taxon>
        <taxon>Pseudomonadota</taxon>
        <taxon>Alphaproteobacteria</taxon>
        <taxon>Hyphomicrobiales</taxon>
        <taxon>Stappiaceae</taxon>
        <taxon>Roseibium</taxon>
    </lineage>
</organism>
<dbReference type="EMBL" id="JALNMJ010000013">
    <property type="protein sequence ID" value="MCK7614164.1"/>
    <property type="molecule type" value="Genomic_DNA"/>
</dbReference>
<dbReference type="InterPro" id="IPR014710">
    <property type="entry name" value="RmlC-like_jellyroll"/>
</dbReference>
<dbReference type="InterPro" id="IPR029044">
    <property type="entry name" value="Nucleotide-diphossugar_trans"/>
</dbReference>
<accession>A0ABT0GXK3</accession>
<evidence type="ECO:0000259" key="1">
    <source>
        <dbReference type="Pfam" id="PF00483"/>
    </source>
</evidence>
<evidence type="ECO:0000313" key="4">
    <source>
        <dbReference type="Proteomes" id="UP001431221"/>
    </source>
</evidence>
<dbReference type="RefSeq" id="WP_248156589.1">
    <property type="nucleotide sequence ID" value="NZ_JALNMJ010000013.1"/>
</dbReference>
<dbReference type="PANTHER" id="PTHR46390">
    <property type="entry name" value="MANNOSE-1-PHOSPHATE GUANYLYLTRANSFERASE"/>
    <property type="match status" value="1"/>
</dbReference>
<dbReference type="Proteomes" id="UP001431221">
    <property type="component" value="Unassembled WGS sequence"/>
</dbReference>
<reference evidence="3" key="1">
    <citation type="submission" date="2022-04" db="EMBL/GenBank/DDBJ databases">
        <title>Roseibium sp. CAU 1639 isolated from mud.</title>
        <authorList>
            <person name="Kim W."/>
        </authorList>
    </citation>
    <scope>NUCLEOTIDE SEQUENCE</scope>
    <source>
        <strain evidence="3">CAU 1639</strain>
    </source>
</reference>
<sequence>MSKIHPLILCGGVGTRLWPLSRSNSPKQFQPINGAGSQTFFQATVARHMAEGFHKPLISVSDRYLSTVKRQLAELKTDASIIAEPVARNTGPAVLASAFFLHERDPDAVMAVLPSDHVIHGDLNRTLSDMLPAALDGRIALFGIEPAYPETGYGYIVDGGACSRHEGVRLVSHFVEKPPLETAQALISEQNAFWASGVSLFSAGVIISEYEKIDPQTYRAVKTAYAKAKDHGTHVSLCKENFTRANSGPTEGVIFEKTDRAVLAPAGVIWNDVGAWNAFHTIGDKDDDGNVLNGDVLCVETSNSYIRGSGSKLIATVGVSDLVVVDTDDALLITTRDNSQKVKAVITALQDQGRCEIVDHRVSRTNWGQFARLESGDAYRLNMLKLDPQASVSLPADDGCYRLFTASEGEGLFKSGAVVKRLRPGDVADLRAGEAGSIRNRGETTLTLMEVQYDVAPELAEPSETSGLQKVLGGEGVV</sequence>
<dbReference type="InterPro" id="IPR011051">
    <property type="entry name" value="RmlC_Cupin_sf"/>
</dbReference>
<dbReference type="CDD" id="cd02509">
    <property type="entry name" value="GDP-M1P_Guanylyltransferase"/>
    <property type="match status" value="1"/>
</dbReference>
<feature type="domain" description="MannoseP isomerase/GMP-like beta-helix" evidence="2">
    <location>
        <begin position="294"/>
        <end position="349"/>
    </location>
</feature>
<evidence type="ECO:0000313" key="3">
    <source>
        <dbReference type="EMBL" id="MCK7614164.1"/>
    </source>
</evidence>
<dbReference type="Gene3D" id="3.90.550.10">
    <property type="entry name" value="Spore Coat Polysaccharide Biosynthesis Protein SpsA, Chain A"/>
    <property type="match status" value="1"/>
</dbReference>
<dbReference type="Pfam" id="PF22640">
    <property type="entry name" value="ManC_GMP_beta-helix"/>
    <property type="match status" value="1"/>
</dbReference>
<feature type="domain" description="Nucleotidyl transferase" evidence="1">
    <location>
        <begin position="6"/>
        <end position="286"/>
    </location>
</feature>
<dbReference type="Pfam" id="PF00483">
    <property type="entry name" value="NTP_transferase"/>
    <property type="match status" value="1"/>
</dbReference>
<dbReference type="InterPro" id="IPR049577">
    <property type="entry name" value="GMPP_N"/>
</dbReference>
<dbReference type="InterPro" id="IPR051161">
    <property type="entry name" value="Mannose-6P_isomerase_type2"/>
</dbReference>
<dbReference type="SUPFAM" id="SSF53448">
    <property type="entry name" value="Nucleotide-diphospho-sugar transferases"/>
    <property type="match status" value="1"/>
</dbReference>
<gene>
    <name evidence="3" type="ORF">M0H32_18495</name>
</gene>
<dbReference type="SUPFAM" id="SSF51182">
    <property type="entry name" value="RmlC-like cupins"/>
    <property type="match status" value="1"/>
</dbReference>
<dbReference type="PANTHER" id="PTHR46390:SF1">
    <property type="entry name" value="MANNOSE-1-PHOSPHATE GUANYLYLTRANSFERASE"/>
    <property type="match status" value="1"/>
</dbReference>